<protein>
    <recommendedName>
        <fullName evidence="1">DUF7918 domain-containing protein</fullName>
    </recommendedName>
</protein>
<dbReference type="PANTHER" id="PTHR36223">
    <property type="entry name" value="BETA-LACTAMASE-TYPE TRANSPEPTIDASE FOLD DOMAIN CONTAINING PROTEIN"/>
    <property type="match status" value="1"/>
</dbReference>
<organism evidence="2 3">
    <name type="scientific">Mycena indigotica</name>
    <dbReference type="NCBI Taxonomy" id="2126181"/>
    <lineage>
        <taxon>Eukaryota</taxon>
        <taxon>Fungi</taxon>
        <taxon>Dikarya</taxon>
        <taxon>Basidiomycota</taxon>
        <taxon>Agaricomycotina</taxon>
        <taxon>Agaricomycetes</taxon>
        <taxon>Agaricomycetidae</taxon>
        <taxon>Agaricales</taxon>
        <taxon>Marasmiineae</taxon>
        <taxon>Mycenaceae</taxon>
        <taxon>Mycena</taxon>
    </lineage>
</organism>
<proteinExistence type="predicted"/>
<dbReference type="EMBL" id="JACAZF010000001">
    <property type="protein sequence ID" value="KAF7315894.1"/>
    <property type="molecule type" value="Genomic_DNA"/>
</dbReference>
<dbReference type="PANTHER" id="PTHR36223:SF1">
    <property type="entry name" value="TRANSCRIPTION ELONGATION FACTOR EAF N-TERMINAL DOMAIN-CONTAINING PROTEIN"/>
    <property type="match status" value="1"/>
</dbReference>
<feature type="domain" description="DUF7918" evidence="1">
    <location>
        <begin position="12"/>
        <end position="208"/>
    </location>
</feature>
<dbReference type="Proteomes" id="UP000636479">
    <property type="component" value="Unassembled WGS sequence"/>
</dbReference>
<comment type="caution">
    <text evidence="2">The sequence shown here is derived from an EMBL/GenBank/DDBJ whole genome shotgun (WGS) entry which is preliminary data.</text>
</comment>
<dbReference type="GeneID" id="59340523"/>
<name>A0A8H6WKM8_9AGAR</name>
<keyword evidence="3" id="KW-1185">Reference proteome</keyword>
<evidence type="ECO:0000313" key="2">
    <source>
        <dbReference type="EMBL" id="KAF7315894.1"/>
    </source>
</evidence>
<evidence type="ECO:0000259" key="1">
    <source>
        <dbReference type="Pfam" id="PF25534"/>
    </source>
</evidence>
<dbReference type="InterPro" id="IPR057678">
    <property type="entry name" value="DUF7918"/>
</dbReference>
<sequence>MPVWQNQFRAWVTVDGETANEFEVQTDELGKTVTCWIRSEAGKSFSVSWQNLSYTGASDGKVFVDGVLCGGKIIRSAVKLPTTRRKSGLTNGTTIKHFLFSDIQTTDDDTLPDDATDFTRLGVIKLAIYPVVVGGEIPGGSALLPQVTLHESLVSTADVMQQVLLGVEEPLKRPQPILRTCKTGPALVTFCFKYRPLDHLPANRIAPKKRFFSEMSEPTAILQASLFQNANTKIPQNDAFIDLTLDDTPEPPRKKAKCAADAYCGVLSGWQRGEVIDLT</sequence>
<dbReference type="OrthoDB" id="3364132at2759"/>
<dbReference type="Pfam" id="PF25534">
    <property type="entry name" value="DUF7918"/>
    <property type="match status" value="1"/>
</dbReference>
<gene>
    <name evidence="2" type="ORF">MIND_00106000</name>
</gene>
<dbReference type="AlphaFoldDB" id="A0A8H6WKM8"/>
<accession>A0A8H6WKM8</accession>
<dbReference type="RefSeq" id="XP_037225917.1">
    <property type="nucleotide sequence ID" value="XM_037358007.1"/>
</dbReference>
<evidence type="ECO:0000313" key="3">
    <source>
        <dbReference type="Proteomes" id="UP000636479"/>
    </source>
</evidence>
<reference evidence="2" key="1">
    <citation type="submission" date="2020-05" db="EMBL/GenBank/DDBJ databases">
        <title>Mycena genomes resolve the evolution of fungal bioluminescence.</title>
        <authorList>
            <person name="Tsai I.J."/>
        </authorList>
    </citation>
    <scope>NUCLEOTIDE SEQUENCE</scope>
    <source>
        <strain evidence="2">171206Taipei</strain>
    </source>
</reference>